<dbReference type="AlphaFoldDB" id="A0A914ZI26"/>
<accession>A0A914ZI26</accession>
<evidence type="ECO:0000256" key="1">
    <source>
        <dbReference type="SAM" id="MobiDB-lite"/>
    </source>
</evidence>
<evidence type="ECO:0000313" key="4">
    <source>
        <dbReference type="WBParaSite" id="PgB03_g168_t02"/>
    </source>
</evidence>
<keyword evidence="2" id="KW-1133">Transmembrane helix</keyword>
<keyword evidence="2" id="KW-0812">Transmembrane</keyword>
<evidence type="ECO:0000256" key="2">
    <source>
        <dbReference type="SAM" id="Phobius"/>
    </source>
</evidence>
<keyword evidence="2" id="KW-0472">Membrane</keyword>
<name>A0A914ZI26_PARUN</name>
<reference evidence="4" key="1">
    <citation type="submission" date="2022-11" db="UniProtKB">
        <authorList>
            <consortium name="WormBaseParasite"/>
        </authorList>
    </citation>
    <scope>IDENTIFICATION</scope>
</reference>
<sequence>QRAFIYSVSHMEDGGMRISSAECEQLSRQWPPRLRYMVCLLSLVSMGLLQISLTLMHLSPSRCLRVFASFSTIFLSLFAVQWCQLYSSGLTRTKRAFFDEVNVLETYQPRARTMGHLFMPDPPTPAPEPINMNDEVAASRNAFIQLRDAHYANEYEHVTKVNRELDAIDRQKQTNSGEPNTDQSSGPEIEGPVLIEFQSEPEDEDDEENSDFHI</sequence>
<evidence type="ECO:0000313" key="3">
    <source>
        <dbReference type="Proteomes" id="UP000887569"/>
    </source>
</evidence>
<feature type="region of interest" description="Disordered" evidence="1">
    <location>
        <begin position="170"/>
        <end position="214"/>
    </location>
</feature>
<feature type="compositionally biased region" description="Acidic residues" evidence="1">
    <location>
        <begin position="199"/>
        <end position="214"/>
    </location>
</feature>
<dbReference type="Proteomes" id="UP000887569">
    <property type="component" value="Unplaced"/>
</dbReference>
<feature type="compositionally biased region" description="Polar residues" evidence="1">
    <location>
        <begin position="173"/>
        <end position="186"/>
    </location>
</feature>
<organism evidence="3 4">
    <name type="scientific">Parascaris univalens</name>
    <name type="common">Nematode worm</name>
    <dbReference type="NCBI Taxonomy" id="6257"/>
    <lineage>
        <taxon>Eukaryota</taxon>
        <taxon>Metazoa</taxon>
        <taxon>Ecdysozoa</taxon>
        <taxon>Nematoda</taxon>
        <taxon>Chromadorea</taxon>
        <taxon>Rhabditida</taxon>
        <taxon>Spirurina</taxon>
        <taxon>Ascaridomorpha</taxon>
        <taxon>Ascaridoidea</taxon>
        <taxon>Ascarididae</taxon>
        <taxon>Parascaris</taxon>
    </lineage>
</organism>
<feature type="transmembrane region" description="Helical" evidence="2">
    <location>
        <begin position="64"/>
        <end position="85"/>
    </location>
</feature>
<protein>
    <submittedName>
        <fullName evidence="4">Transmembrane protein</fullName>
    </submittedName>
</protein>
<proteinExistence type="predicted"/>
<dbReference type="WBParaSite" id="PgB03_g168_t02">
    <property type="protein sequence ID" value="PgB03_g168_t02"/>
    <property type="gene ID" value="PgB03_g168"/>
</dbReference>
<feature type="transmembrane region" description="Helical" evidence="2">
    <location>
        <begin position="36"/>
        <end position="58"/>
    </location>
</feature>
<keyword evidence="3" id="KW-1185">Reference proteome</keyword>